<comment type="pathway">
    <text evidence="3 12">Purine metabolism; IMP biosynthesis via de novo pathway; N(1)-(5-phospho-D-ribosyl)glycinamide from 5-phospho-alpha-D-ribose 1-diphosphate: step 2/2.</text>
</comment>
<dbReference type="InterPro" id="IPR011054">
    <property type="entry name" value="Rudment_hybrid_motif"/>
</dbReference>
<evidence type="ECO:0000256" key="7">
    <source>
        <dbReference type="ARBA" id="ARBA00022755"/>
    </source>
</evidence>
<dbReference type="Gene3D" id="3.30.470.20">
    <property type="entry name" value="ATP-grasp fold, B domain"/>
    <property type="match status" value="1"/>
</dbReference>
<evidence type="ECO:0000313" key="16">
    <source>
        <dbReference type="Proteomes" id="UP000648239"/>
    </source>
</evidence>
<dbReference type="SMART" id="SM01210">
    <property type="entry name" value="GARS_C"/>
    <property type="match status" value="1"/>
</dbReference>
<dbReference type="InterPro" id="IPR020559">
    <property type="entry name" value="PRibGlycinamide_synth_CS"/>
</dbReference>
<dbReference type="UniPathway" id="UPA00074">
    <property type="reaction ID" value="UER00125"/>
</dbReference>
<keyword evidence="7 12" id="KW-0658">Purine biosynthesis</keyword>
<dbReference type="EMBL" id="JACXWD010000014">
    <property type="protein sequence ID" value="MBD3867703.1"/>
    <property type="molecule type" value="Genomic_DNA"/>
</dbReference>
<dbReference type="InterPro" id="IPR020560">
    <property type="entry name" value="PRibGlycinamide_synth_C-dom"/>
</dbReference>
<keyword evidence="8 13" id="KW-0067">ATP-binding</keyword>
<dbReference type="GO" id="GO:0004637">
    <property type="term" value="F:phosphoribosylamine-glycine ligase activity"/>
    <property type="evidence" value="ECO:0007669"/>
    <property type="project" value="UniProtKB-UniRule"/>
</dbReference>
<accession>A0A8J6Y043</accession>
<dbReference type="NCBIfam" id="TIGR00877">
    <property type="entry name" value="purD"/>
    <property type="match status" value="1"/>
</dbReference>
<dbReference type="SUPFAM" id="SSF52440">
    <property type="entry name" value="PreATP-grasp domain"/>
    <property type="match status" value="1"/>
</dbReference>
<evidence type="ECO:0000256" key="1">
    <source>
        <dbReference type="ARBA" id="ARBA00001936"/>
    </source>
</evidence>
<sequence length="433" mass="45436">MKVLVIGGGGREHALVWALGRSPRVHTLRCAPGNAGTAAMAENVAISADDVDSLVDHAAAERYDLVVVGPEGPLVAGLADRLQDLHIPVFGPSAAASRMEGSKVFSKEFMARHRIPTAAFKVFRDEAEAREYLLAADTAYPLVVKADGLAAGKGVILADTPEQAAEAASGMLAGRDFGEAGRVVVVEEMLRGIEASFFVLADGDNVVELATCQDYKRALDGDQGLNTGGMGTYSPSAFLDEATRQTIVETVVNPTINGLQAEGCAYRGVLFIGVMLTDEGPKVLEYNCRFGDPETQVLLPRLDGDWFDLLMASATGNLNKVRLSWLDQAAVCVVMAAGGYPGSYGKGEKITGLEKAGAQDGVVVFHAGTSLDENGAVRTSGGRVLGVTALGDDLPDAREKAYAASAAITWSGEQHRTDIAADAAATLERTHES</sequence>
<dbReference type="Pfam" id="PF02843">
    <property type="entry name" value="GARS_C"/>
    <property type="match status" value="1"/>
</dbReference>
<dbReference type="GO" id="GO:0046872">
    <property type="term" value="F:metal ion binding"/>
    <property type="evidence" value="ECO:0007669"/>
    <property type="project" value="InterPro"/>
</dbReference>
<organism evidence="15 16">
    <name type="scientific">Candidatus Polarisedimenticola svalbardensis</name>
    <dbReference type="NCBI Taxonomy" id="2886004"/>
    <lineage>
        <taxon>Bacteria</taxon>
        <taxon>Pseudomonadati</taxon>
        <taxon>Acidobacteriota</taxon>
        <taxon>Candidatus Polarisedimenticolia</taxon>
        <taxon>Candidatus Polarisedimenticolales</taxon>
        <taxon>Candidatus Polarisedimenticolaceae</taxon>
        <taxon>Candidatus Polarisedimenticola</taxon>
    </lineage>
</organism>
<comment type="cofactor">
    <cofactor evidence="1">
        <name>Mn(2+)</name>
        <dbReference type="ChEBI" id="CHEBI:29035"/>
    </cofactor>
</comment>
<dbReference type="Pfam" id="PF01071">
    <property type="entry name" value="GARS_A"/>
    <property type="match status" value="1"/>
</dbReference>
<reference evidence="15 16" key="1">
    <citation type="submission" date="2020-08" db="EMBL/GenBank/DDBJ databases">
        <title>Acidobacteriota in marine sediments use diverse sulfur dissimilation pathways.</title>
        <authorList>
            <person name="Wasmund K."/>
        </authorList>
    </citation>
    <scope>NUCLEOTIDE SEQUENCE [LARGE SCALE GENOMIC DNA]</scope>
    <source>
        <strain evidence="15">MAG AM4</strain>
    </source>
</reference>
<dbReference type="PANTHER" id="PTHR43472">
    <property type="entry name" value="PHOSPHORIBOSYLAMINE--GLYCINE LIGASE"/>
    <property type="match status" value="1"/>
</dbReference>
<dbReference type="SMART" id="SM01209">
    <property type="entry name" value="GARS_A"/>
    <property type="match status" value="1"/>
</dbReference>
<dbReference type="GO" id="GO:0006189">
    <property type="term" value="P:'de novo' IMP biosynthetic process"/>
    <property type="evidence" value="ECO:0007669"/>
    <property type="project" value="UniProtKB-UniRule"/>
</dbReference>
<dbReference type="PROSITE" id="PS00184">
    <property type="entry name" value="GARS"/>
    <property type="match status" value="1"/>
</dbReference>
<dbReference type="FunFam" id="3.90.600.10:FF:000001">
    <property type="entry name" value="Trifunctional purine biosynthetic protein adenosine-3"/>
    <property type="match status" value="1"/>
</dbReference>
<dbReference type="InterPro" id="IPR020561">
    <property type="entry name" value="PRibGlycinamid_synth_ATP-grasp"/>
</dbReference>
<feature type="domain" description="ATP-grasp" evidence="14">
    <location>
        <begin position="107"/>
        <end position="315"/>
    </location>
</feature>
<keyword evidence="6 13" id="KW-0547">Nucleotide-binding</keyword>
<dbReference type="Gene3D" id="3.30.1490.20">
    <property type="entry name" value="ATP-grasp fold, A domain"/>
    <property type="match status" value="1"/>
</dbReference>
<dbReference type="PROSITE" id="PS50975">
    <property type="entry name" value="ATP_GRASP"/>
    <property type="match status" value="1"/>
</dbReference>
<comment type="similarity">
    <text evidence="9 12">Belongs to the GARS family.</text>
</comment>
<dbReference type="SUPFAM" id="SSF56059">
    <property type="entry name" value="Glutathione synthetase ATP-binding domain-like"/>
    <property type="match status" value="1"/>
</dbReference>
<dbReference type="EC" id="6.3.4.13" evidence="4 12"/>
<evidence type="ECO:0000256" key="5">
    <source>
        <dbReference type="ARBA" id="ARBA00022598"/>
    </source>
</evidence>
<dbReference type="InterPro" id="IPR020562">
    <property type="entry name" value="PRibGlycinamide_synth_N"/>
</dbReference>
<dbReference type="AlphaFoldDB" id="A0A8J6Y043"/>
<evidence type="ECO:0000256" key="13">
    <source>
        <dbReference type="PROSITE-ProRule" id="PRU00409"/>
    </source>
</evidence>
<evidence type="ECO:0000256" key="6">
    <source>
        <dbReference type="ARBA" id="ARBA00022741"/>
    </source>
</evidence>
<dbReference type="InterPro" id="IPR016185">
    <property type="entry name" value="PreATP-grasp_dom_sf"/>
</dbReference>
<gene>
    <name evidence="12 15" type="primary">purD</name>
    <name evidence="15" type="ORF">IFK94_06235</name>
</gene>
<dbReference type="Pfam" id="PF02844">
    <property type="entry name" value="GARS_N"/>
    <property type="match status" value="1"/>
</dbReference>
<comment type="caution">
    <text evidence="15">The sequence shown here is derived from an EMBL/GenBank/DDBJ whole genome shotgun (WGS) entry which is preliminary data.</text>
</comment>
<evidence type="ECO:0000259" key="14">
    <source>
        <dbReference type="PROSITE" id="PS50975"/>
    </source>
</evidence>
<evidence type="ECO:0000256" key="3">
    <source>
        <dbReference type="ARBA" id="ARBA00005174"/>
    </source>
</evidence>
<evidence type="ECO:0000256" key="4">
    <source>
        <dbReference type="ARBA" id="ARBA00013255"/>
    </source>
</evidence>
<dbReference type="PANTHER" id="PTHR43472:SF1">
    <property type="entry name" value="PHOSPHORIBOSYLAMINE--GLYCINE LIGASE, CHLOROPLASTIC"/>
    <property type="match status" value="1"/>
</dbReference>
<dbReference type="InterPro" id="IPR011761">
    <property type="entry name" value="ATP-grasp"/>
</dbReference>
<keyword evidence="5 12" id="KW-0436">Ligase</keyword>
<dbReference type="Gene3D" id="3.90.600.10">
    <property type="entry name" value="Phosphoribosylglycinamide synthetase, C-terminal domain"/>
    <property type="match status" value="1"/>
</dbReference>
<evidence type="ECO:0000256" key="2">
    <source>
        <dbReference type="ARBA" id="ARBA00001946"/>
    </source>
</evidence>
<dbReference type="Gene3D" id="3.40.50.20">
    <property type="match status" value="1"/>
</dbReference>
<name>A0A8J6Y043_9BACT</name>
<proteinExistence type="inferred from homology"/>
<dbReference type="InterPro" id="IPR013815">
    <property type="entry name" value="ATP_grasp_subdomain_1"/>
</dbReference>
<evidence type="ECO:0000256" key="12">
    <source>
        <dbReference type="HAMAP-Rule" id="MF_00138"/>
    </source>
</evidence>
<dbReference type="InterPro" id="IPR037123">
    <property type="entry name" value="PRibGlycinamide_synth_C_sf"/>
</dbReference>
<evidence type="ECO:0000256" key="11">
    <source>
        <dbReference type="ARBA" id="ARBA00042864"/>
    </source>
</evidence>
<evidence type="ECO:0000256" key="8">
    <source>
        <dbReference type="ARBA" id="ARBA00022840"/>
    </source>
</evidence>
<evidence type="ECO:0000313" key="15">
    <source>
        <dbReference type="EMBL" id="MBD3867703.1"/>
    </source>
</evidence>
<dbReference type="SUPFAM" id="SSF51246">
    <property type="entry name" value="Rudiment single hybrid motif"/>
    <property type="match status" value="1"/>
</dbReference>
<evidence type="ECO:0000256" key="10">
    <source>
        <dbReference type="ARBA" id="ARBA00042242"/>
    </source>
</evidence>
<dbReference type="GO" id="GO:0009113">
    <property type="term" value="P:purine nucleobase biosynthetic process"/>
    <property type="evidence" value="ECO:0007669"/>
    <property type="project" value="InterPro"/>
</dbReference>
<comment type="cofactor">
    <cofactor evidence="2">
        <name>Mg(2+)</name>
        <dbReference type="ChEBI" id="CHEBI:18420"/>
    </cofactor>
</comment>
<protein>
    <recommendedName>
        <fullName evidence="4 12">Phosphoribosylamine--glycine ligase</fullName>
        <ecNumber evidence="4 12">6.3.4.13</ecNumber>
    </recommendedName>
    <alternativeName>
        <fullName evidence="12">GARS</fullName>
    </alternativeName>
    <alternativeName>
        <fullName evidence="10 12">Glycinamide ribonucleotide synthetase</fullName>
    </alternativeName>
    <alternativeName>
        <fullName evidence="11 12">Phosphoribosylglycinamide synthetase</fullName>
    </alternativeName>
</protein>
<dbReference type="InterPro" id="IPR000115">
    <property type="entry name" value="PRibGlycinamide_synth"/>
</dbReference>
<dbReference type="Proteomes" id="UP000648239">
    <property type="component" value="Unassembled WGS sequence"/>
</dbReference>
<evidence type="ECO:0000256" key="9">
    <source>
        <dbReference type="ARBA" id="ARBA00038345"/>
    </source>
</evidence>
<dbReference type="HAMAP" id="MF_00138">
    <property type="entry name" value="GARS"/>
    <property type="match status" value="1"/>
</dbReference>
<dbReference type="GO" id="GO:0005524">
    <property type="term" value="F:ATP binding"/>
    <property type="evidence" value="ECO:0007669"/>
    <property type="project" value="UniProtKB-UniRule"/>
</dbReference>
<comment type="catalytic activity">
    <reaction evidence="12">
        <text>5-phospho-beta-D-ribosylamine + glycine + ATP = N(1)-(5-phospho-beta-D-ribosyl)glycinamide + ADP + phosphate + H(+)</text>
        <dbReference type="Rhea" id="RHEA:17453"/>
        <dbReference type="ChEBI" id="CHEBI:15378"/>
        <dbReference type="ChEBI" id="CHEBI:30616"/>
        <dbReference type="ChEBI" id="CHEBI:43474"/>
        <dbReference type="ChEBI" id="CHEBI:57305"/>
        <dbReference type="ChEBI" id="CHEBI:58681"/>
        <dbReference type="ChEBI" id="CHEBI:143788"/>
        <dbReference type="ChEBI" id="CHEBI:456216"/>
        <dbReference type="EC" id="6.3.4.13"/>
    </reaction>
</comment>